<dbReference type="GO" id="GO:0022857">
    <property type="term" value="F:transmembrane transporter activity"/>
    <property type="evidence" value="ECO:0007669"/>
    <property type="project" value="InterPro"/>
</dbReference>
<dbReference type="PANTHER" id="PTHR23530:SF1">
    <property type="entry name" value="PERMEASE, MAJOR FACILITATOR SUPERFAMILY-RELATED"/>
    <property type="match status" value="1"/>
</dbReference>
<dbReference type="SUPFAM" id="SSF103473">
    <property type="entry name" value="MFS general substrate transporter"/>
    <property type="match status" value="1"/>
</dbReference>
<organism evidence="2 3">
    <name type="scientific">Saccharomonospora amisosensis</name>
    <dbReference type="NCBI Taxonomy" id="1128677"/>
    <lineage>
        <taxon>Bacteria</taxon>
        <taxon>Bacillati</taxon>
        <taxon>Actinomycetota</taxon>
        <taxon>Actinomycetes</taxon>
        <taxon>Pseudonocardiales</taxon>
        <taxon>Pseudonocardiaceae</taxon>
        <taxon>Saccharomonospora</taxon>
    </lineage>
</organism>
<keyword evidence="1" id="KW-1133">Transmembrane helix</keyword>
<accession>A0A7X5ZPL0</accession>
<dbReference type="AlphaFoldDB" id="A0A7X5ZPL0"/>
<feature type="transmembrane region" description="Helical" evidence="1">
    <location>
        <begin position="268"/>
        <end position="285"/>
    </location>
</feature>
<evidence type="ECO:0000256" key="1">
    <source>
        <dbReference type="SAM" id="Phobius"/>
    </source>
</evidence>
<dbReference type="Gene3D" id="1.20.1250.20">
    <property type="entry name" value="MFS general substrate transporter like domains"/>
    <property type="match status" value="1"/>
</dbReference>
<reference evidence="2 3" key="1">
    <citation type="submission" date="2020-03" db="EMBL/GenBank/DDBJ databases">
        <title>Sequencing the genomes of 1000 actinobacteria strains.</title>
        <authorList>
            <person name="Klenk H.-P."/>
        </authorList>
    </citation>
    <scope>NUCLEOTIDE SEQUENCE [LARGE SCALE GENOMIC DNA]</scope>
    <source>
        <strain evidence="2 3">DSM 45685</strain>
    </source>
</reference>
<name>A0A7X5ZPL0_9PSEU</name>
<dbReference type="Pfam" id="PF07690">
    <property type="entry name" value="MFS_1"/>
    <property type="match status" value="1"/>
</dbReference>
<dbReference type="PANTHER" id="PTHR23530">
    <property type="entry name" value="TRANSPORT PROTEIN-RELATED"/>
    <property type="match status" value="1"/>
</dbReference>
<keyword evidence="3" id="KW-1185">Reference proteome</keyword>
<sequence>MLADAVPLYTLLFAETGLTEAQISALFALWSVVGVLGEVPTGALADRFSRRTALVAGSVAQAACYALWTAYPGFLAFAAGFVLWGLGGTLVSGALEALLYDGLTAEGAGEHFARVYGDVHALGLVAQLPAAVAATLLYPVGGFALVGWASVGMCLAAAFVASRLPEPPRAVAEPVAEPAAEQRTRYLSTLRTGMREALRRPLVRGAVLAVALLASLDGVEEYFPLLAGQWQVPVTWIPLAVVAIPLAGAAGSALAGRLGLYRLRASRLALLLAASVPPLLVASVLARPGGLVAVAACYAVYRAVLVVGSARLQERIESTSRATVTSVAGLGTDLASLLLFGAWALAGLPAVAVLALLVAAALPYGLRTVGSRVRGRAPT</sequence>
<dbReference type="EMBL" id="JAAOYM010000001">
    <property type="protein sequence ID" value="NIJ10839.1"/>
    <property type="molecule type" value="Genomic_DNA"/>
</dbReference>
<keyword evidence="1" id="KW-0812">Transmembrane</keyword>
<feature type="transmembrane region" description="Helical" evidence="1">
    <location>
        <begin position="21"/>
        <end position="39"/>
    </location>
</feature>
<evidence type="ECO:0000313" key="3">
    <source>
        <dbReference type="Proteomes" id="UP000545493"/>
    </source>
</evidence>
<dbReference type="InterPro" id="IPR011701">
    <property type="entry name" value="MFS"/>
</dbReference>
<feature type="transmembrane region" description="Helical" evidence="1">
    <location>
        <begin position="201"/>
        <end position="216"/>
    </location>
</feature>
<feature type="transmembrane region" description="Helical" evidence="1">
    <location>
        <begin position="74"/>
        <end position="99"/>
    </location>
</feature>
<dbReference type="Proteomes" id="UP000545493">
    <property type="component" value="Unassembled WGS sequence"/>
</dbReference>
<feature type="transmembrane region" description="Helical" evidence="1">
    <location>
        <begin position="346"/>
        <end position="366"/>
    </location>
</feature>
<dbReference type="InterPro" id="IPR036259">
    <property type="entry name" value="MFS_trans_sf"/>
</dbReference>
<dbReference type="RefSeq" id="WP_167167315.1">
    <property type="nucleotide sequence ID" value="NZ_JAAOYM010000001.1"/>
</dbReference>
<evidence type="ECO:0000313" key="2">
    <source>
        <dbReference type="EMBL" id="NIJ10839.1"/>
    </source>
</evidence>
<gene>
    <name evidence="2" type="ORF">FHU38_001183</name>
</gene>
<comment type="caution">
    <text evidence="2">The sequence shown here is derived from an EMBL/GenBank/DDBJ whole genome shotgun (WGS) entry which is preliminary data.</text>
</comment>
<keyword evidence="1" id="KW-0472">Membrane</keyword>
<dbReference type="InterPro" id="IPR053160">
    <property type="entry name" value="MFS_DHA3_Transporter"/>
</dbReference>
<proteinExistence type="predicted"/>
<feature type="transmembrane region" description="Helical" evidence="1">
    <location>
        <begin position="236"/>
        <end position="256"/>
    </location>
</feature>
<protein>
    <submittedName>
        <fullName evidence="2">MFS family permease</fullName>
    </submittedName>
</protein>